<accession>A0AAD7LB51</accession>
<dbReference type="Gene3D" id="3.30.40.10">
    <property type="entry name" value="Zinc/RING finger domain, C3HC4 (zinc finger)"/>
    <property type="match status" value="1"/>
</dbReference>
<dbReference type="PROSITE" id="PS50089">
    <property type="entry name" value="ZF_RING_2"/>
    <property type="match status" value="1"/>
</dbReference>
<evidence type="ECO:0000313" key="7">
    <source>
        <dbReference type="Proteomes" id="UP001163823"/>
    </source>
</evidence>
<dbReference type="PANTHER" id="PTHR46293:SF3">
    <property type="entry name" value="E3 UBIQUITIN PROTEIN LIGASE DRIPH-RELATED"/>
    <property type="match status" value="1"/>
</dbReference>
<dbReference type="PROSITE" id="PS00518">
    <property type="entry name" value="ZF_RING_1"/>
    <property type="match status" value="1"/>
</dbReference>
<evidence type="ECO:0000256" key="1">
    <source>
        <dbReference type="ARBA" id="ARBA00022723"/>
    </source>
</evidence>
<dbReference type="AlphaFoldDB" id="A0AAD7LB51"/>
<comment type="caution">
    <text evidence="6">The sequence shown here is derived from an EMBL/GenBank/DDBJ whole genome shotgun (WGS) entry which is preliminary data.</text>
</comment>
<keyword evidence="2 4" id="KW-0863">Zinc-finger</keyword>
<dbReference type="SMART" id="SM00184">
    <property type="entry name" value="RING"/>
    <property type="match status" value="1"/>
</dbReference>
<keyword evidence="1" id="KW-0479">Metal-binding</keyword>
<dbReference type="InterPro" id="IPR044807">
    <property type="entry name" value="DRIP1-like"/>
</dbReference>
<dbReference type="GO" id="GO:0008270">
    <property type="term" value="F:zinc ion binding"/>
    <property type="evidence" value="ECO:0007669"/>
    <property type="project" value="UniProtKB-KW"/>
</dbReference>
<dbReference type="GO" id="GO:0004842">
    <property type="term" value="F:ubiquitin-protein transferase activity"/>
    <property type="evidence" value="ECO:0007669"/>
    <property type="project" value="InterPro"/>
</dbReference>
<dbReference type="InterPro" id="IPR017907">
    <property type="entry name" value="Znf_RING_CS"/>
</dbReference>
<dbReference type="PANTHER" id="PTHR46293">
    <property type="entry name" value="E3 UBIQUITIN PROTEIN LIGASE DRIP1"/>
    <property type="match status" value="1"/>
</dbReference>
<dbReference type="KEGG" id="qsa:O6P43_021486"/>
<evidence type="ECO:0000256" key="3">
    <source>
        <dbReference type="ARBA" id="ARBA00022833"/>
    </source>
</evidence>
<sequence>MTTTNQRTKVERVKLEACLTCPLCNKLFREATTISECLHTFCRKCIYKKITDEDLHCCPICNVDLGVALTNHHHTLILPGVKNWKLASFILYGINSPNTYSSTQHMPNKVSEDTEAWTGTADLRKPLSHLVDATRKTKSKFVMQGDADKPVPEDSHANEAHLVTPKVMENGNNLKVHDDGNGNVWSRHAQKRKAAVPERLNVPEQTVVDTDRNCNRRSSPIWFSLVASDNQ</sequence>
<proteinExistence type="predicted"/>
<dbReference type="Proteomes" id="UP001163823">
    <property type="component" value="Chromosome 9"/>
</dbReference>
<evidence type="ECO:0000313" key="6">
    <source>
        <dbReference type="EMBL" id="KAJ7954787.1"/>
    </source>
</evidence>
<dbReference type="EMBL" id="JARAOO010000009">
    <property type="protein sequence ID" value="KAJ7954787.1"/>
    <property type="molecule type" value="Genomic_DNA"/>
</dbReference>
<protein>
    <submittedName>
        <fullName evidence="6">E3 ubiquitin protein ligase DRIP2-like</fullName>
    </submittedName>
</protein>
<keyword evidence="7" id="KW-1185">Reference proteome</keyword>
<feature type="domain" description="RING-type" evidence="5">
    <location>
        <begin position="21"/>
        <end position="62"/>
    </location>
</feature>
<keyword evidence="3" id="KW-0862">Zinc</keyword>
<dbReference type="Pfam" id="PF13923">
    <property type="entry name" value="zf-C3HC4_2"/>
    <property type="match status" value="1"/>
</dbReference>
<dbReference type="CDD" id="cd16525">
    <property type="entry name" value="RING-HC_PCGF"/>
    <property type="match status" value="1"/>
</dbReference>
<evidence type="ECO:0000259" key="5">
    <source>
        <dbReference type="PROSITE" id="PS50089"/>
    </source>
</evidence>
<organism evidence="6 7">
    <name type="scientific">Quillaja saponaria</name>
    <name type="common">Soap bark tree</name>
    <dbReference type="NCBI Taxonomy" id="32244"/>
    <lineage>
        <taxon>Eukaryota</taxon>
        <taxon>Viridiplantae</taxon>
        <taxon>Streptophyta</taxon>
        <taxon>Embryophyta</taxon>
        <taxon>Tracheophyta</taxon>
        <taxon>Spermatophyta</taxon>
        <taxon>Magnoliopsida</taxon>
        <taxon>eudicotyledons</taxon>
        <taxon>Gunneridae</taxon>
        <taxon>Pentapetalae</taxon>
        <taxon>rosids</taxon>
        <taxon>fabids</taxon>
        <taxon>Fabales</taxon>
        <taxon>Quillajaceae</taxon>
        <taxon>Quillaja</taxon>
    </lineage>
</organism>
<reference evidence="6" key="1">
    <citation type="journal article" date="2023" name="Science">
        <title>Elucidation of the pathway for biosynthesis of saponin adjuvants from the soapbark tree.</title>
        <authorList>
            <person name="Reed J."/>
            <person name="Orme A."/>
            <person name="El-Demerdash A."/>
            <person name="Owen C."/>
            <person name="Martin L.B.B."/>
            <person name="Misra R.C."/>
            <person name="Kikuchi S."/>
            <person name="Rejzek M."/>
            <person name="Martin A.C."/>
            <person name="Harkess A."/>
            <person name="Leebens-Mack J."/>
            <person name="Louveau T."/>
            <person name="Stephenson M.J."/>
            <person name="Osbourn A."/>
        </authorList>
    </citation>
    <scope>NUCLEOTIDE SEQUENCE</scope>
    <source>
        <strain evidence="6">S10</strain>
    </source>
</reference>
<dbReference type="InterPro" id="IPR001841">
    <property type="entry name" value="Znf_RING"/>
</dbReference>
<dbReference type="SUPFAM" id="SSF57850">
    <property type="entry name" value="RING/U-box"/>
    <property type="match status" value="1"/>
</dbReference>
<gene>
    <name evidence="6" type="ORF">O6P43_021486</name>
</gene>
<evidence type="ECO:0000256" key="2">
    <source>
        <dbReference type="ARBA" id="ARBA00022771"/>
    </source>
</evidence>
<dbReference type="InterPro" id="IPR013083">
    <property type="entry name" value="Znf_RING/FYVE/PHD"/>
</dbReference>
<evidence type="ECO:0000256" key="4">
    <source>
        <dbReference type="PROSITE-ProRule" id="PRU00175"/>
    </source>
</evidence>
<name>A0AAD7LB51_QUISA</name>